<dbReference type="Pfam" id="PF12612">
    <property type="entry name" value="TFCD_C"/>
    <property type="match status" value="1"/>
</dbReference>
<evidence type="ECO:0000259" key="3">
    <source>
        <dbReference type="Pfam" id="PF25767"/>
    </source>
</evidence>
<dbReference type="GO" id="GO:0048487">
    <property type="term" value="F:beta-tubulin binding"/>
    <property type="evidence" value="ECO:0007669"/>
    <property type="project" value="InterPro"/>
</dbReference>
<dbReference type="GO" id="GO:0007021">
    <property type="term" value="P:tubulin complex assembly"/>
    <property type="evidence" value="ECO:0007669"/>
    <property type="project" value="InterPro"/>
</dbReference>
<protein>
    <submittedName>
        <fullName evidence="4">Related to Tubulin-folding cofactor D</fullName>
    </submittedName>
</protein>
<dbReference type="GO" id="GO:0005096">
    <property type="term" value="F:GTPase activator activity"/>
    <property type="evidence" value="ECO:0007669"/>
    <property type="project" value="InterPro"/>
</dbReference>
<keyword evidence="5" id="KW-1185">Reference proteome</keyword>
<name>A0A5C3F7H6_9BASI</name>
<feature type="domain" description="Tubulin-folding cofactor D ARM repeats" evidence="3">
    <location>
        <begin position="352"/>
        <end position="557"/>
    </location>
</feature>
<dbReference type="GO" id="GO:0000226">
    <property type="term" value="P:microtubule cytoskeleton organization"/>
    <property type="evidence" value="ECO:0007669"/>
    <property type="project" value="TreeGrafter"/>
</dbReference>
<dbReference type="Gene3D" id="1.25.10.10">
    <property type="entry name" value="Leucine-rich Repeat Variant"/>
    <property type="match status" value="1"/>
</dbReference>
<dbReference type="SUPFAM" id="SSF48371">
    <property type="entry name" value="ARM repeat"/>
    <property type="match status" value="1"/>
</dbReference>
<organism evidence="4 5">
    <name type="scientific">Pseudozyma flocculosa</name>
    <dbReference type="NCBI Taxonomy" id="84751"/>
    <lineage>
        <taxon>Eukaryota</taxon>
        <taxon>Fungi</taxon>
        <taxon>Dikarya</taxon>
        <taxon>Basidiomycota</taxon>
        <taxon>Ustilaginomycotina</taxon>
        <taxon>Ustilaginomycetes</taxon>
        <taxon>Ustilaginales</taxon>
        <taxon>Ustilaginaceae</taxon>
        <taxon>Pseudozyma</taxon>
    </lineage>
</organism>
<accession>A0A5C3F7H6</accession>
<dbReference type="Pfam" id="PF25767">
    <property type="entry name" value="ARM_TBCD_2nd"/>
    <property type="match status" value="1"/>
</dbReference>
<dbReference type="PANTHER" id="PTHR12658:SF0">
    <property type="entry name" value="TUBULIN-SPECIFIC CHAPERONE D"/>
    <property type="match status" value="1"/>
</dbReference>
<dbReference type="InterPro" id="IPR022577">
    <property type="entry name" value="TBCD_C"/>
</dbReference>
<dbReference type="AlphaFoldDB" id="A0A5C3F7H6"/>
<evidence type="ECO:0000313" key="4">
    <source>
        <dbReference type="EMBL" id="SPO39359.1"/>
    </source>
</evidence>
<dbReference type="PANTHER" id="PTHR12658">
    <property type="entry name" value="BETA-TUBULIN COFACTOR D"/>
    <property type="match status" value="1"/>
</dbReference>
<dbReference type="Proteomes" id="UP000323386">
    <property type="component" value="Unassembled WGS sequence"/>
</dbReference>
<feature type="domain" description="Tubulin-folding cofactor D C-terminal" evidence="2">
    <location>
        <begin position="890"/>
        <end position="973"/>
    </location>
</feature>
<dbReference type="InterPro" id="IPR033162">
    <property type="entry name" value="TBCD"/>
</dbReference>
<sequence length="1182" mass="130638">MAGSAVEDRTIAAADEVGIVEENELTRFERADEYMQLLDDLLVRRADGPSSAPSRSEAILAGLAAILDEYQEQSYLLDPYLERMVTPPIEVLQAHIRGLESLDADVVVRLSRLVYLYTKIRGYKAITNFFPHEVADLAPTLTYLEKLADPDQAAVGRDGEASVLNTCWELRYVLLLWLSLVCMIPFDLRQFDARSGDLGVLGLAGSGAMPTANRIEHVGRSFLSSPGKERDAAAVMLGRLFQRQDVQDAQFEDFAAFCSATLVSKPSAFLATGVLQALCEVVKTNDPAFVSGRLHSIQAVLDLYDDPDRRDLAGNGLVVKNQTKLTCRLGLKLLRPRKRRRFIHVRTLGASNDTASANDEADEDDDEDDVPDLIDQYISKLIESLQHKDTVVRYSAAKGLARLCERLPRPFIAQVTDAIVSLFHINIPDLYEGANDLNAVSECTWQGACMALAEQARRGLLFASSLGEVLEWVGKALLFDVRRGAHSVGANVRDSACYVVWALARAHDAEAIRPHALLLARKLVAVATLDRDVSIRRAASAAFQECVGRLDLFPHGIDVIRITDFYAVSVRKSAFLRCAVEVAEFDEYRSFLVDHLICVTIAHWDAAMRRLGAQAIARIVGIDVEKLGAPIVGRLIGAICASRDDASTHEALAALLLSTIDDLAASRLKRTATAQVLEASCRLVASAFDLFARTMTEPKHFSKADSWTTVVYLSLQDPDETVHGAASLAVRNASKGWKAFSVAQQQSNALVLGSYDYTRHADRFETALDHLMAIVDVKNAKTPASRYSSNVESRRNAYIALVRAIESVEGQCESGNAILRPSFLQAIMVTLLSGLEDYSTDQRGDVGSWIRLACLSGLSRLLSLFRGRHRRDSTTIAERDEYVTLELYDQVVGGIMKQTVERIDHVREVAGGCLLQLWNDERSATERQSWWRMKGGQVVKEAFIDQDGSMIDFKNANKLFPQAVKLLLIPRYRGQGEGEAYTLYDLFEDLALLLKRSLTKNNIVVPALELLRGIVEGGLLEEALEHVDTEGTRKWETILTTLQRTSTHALSTLKSHQRINASILFSFSLLPPSLAPCFAPHHRLGTVILDRHLKTFLSVPYPTIRARAAEYLYTLLNVHDLLPIAEEDEDEGEGKGAEEVEGVLTETRWATASTATYTLAAEVVVRELKRLLLPTAEEAVAP</sequence>
<evidence type="ECO:0000259" key="2">
    <source>
        <dbReference type="Pfam" id="PF12612"/>
    </source>
</evidence>
<evidence type="ECO:0000313" key="5">
    <source>
        <dbReference type="Proteomes" id="UP000323386"/>
    </source>
</evidence>
<dbReference type="OrthoDB" id="1735853at2759"/>
<dbReference type="InterPro" id="IPR058033">
    <property type="entry name" value="ARM_TBCD_2nd"/>
</dbReference>
<dbReference type="GO" id="GO:0007023">
    <property type="term" value="P:post-chaperonin tubulin folding pathway"/>
    <property type="evidence" value="ECO:0007669"/>
    <property type="project" value="InterPro"/>
</dbReference>
<dbReference type="Pfam" id="PF23579">
    <property type="entry name" value="ARM_TBCD"/>
    <property type="match status" value="1"/>
</dbReference>
<proteinExistence type="predicted"/>
<dbReference type="EMBL" id="OOIP01000014">
    <property type="protein sequence ID" value="SPO39359.1"/>
    <property type="molecule type" value="Genomic_DNA"/>
</dbReference>
<reference evidence="4 5" key="1">
    <citation type="submission" date="2018-03" db="EMBL/GenBank/DDBJ databases">
        <authorList>
            <person name="Guldener U."/>
        </authorList>
    </citation>
    <scope>NUCLEOTIDE SEQUENCE [LARGE SCALE GENOMIC DNA]</scope>
    <source>
        <strain evidence="4 5">DAOM196992</strain>
    </source>
</reference>
<dbReference type="InterPro" id="IPR011989">
    <property type="entry name" value="ARM-like"/>
</dbReference>
<keyword evidence="1" id="KW-0143">Chaperone</keyword>
<gene>
    <name evidence="4" type="ORF">PSFLO_04840</name>
</gene>
<dbReference type="InterPro" id="IPR016024">
    <property type="entry name" value="ARM-type_fold"/>
</dbReference>
<evidence type="ECO:0000256" key="1">
    <source>
        <dbReference type="ARBA" id="ARBA00023186"/>
    </source>
</evidence>